<keyword evidence="10" id="KW-1185">Reference proteome</keyword>
<dbReference type="OrthoDB" id="282150at2759"/>
<dbReference type="InterPro" id="IPR046349">
    <property type="entry name" value="C1-like_sf"/>
</dbReference>
<evidence type="ECO:0000256" key="5">
    <source>
        <dbReference type="ARBA" id="ARBA00023125"/>
    </source>
</evidence>
<name>A0A1R2BRL7_9CILI</name>
<feature type="region of interest" description="Disordered" evidence="7">
    <location>
        <begin position="198"/>
        <end position="234"/>
    </location>
</feature>
<evidence type="ECO:0000256" key="3">
    <source>
        <dbReference type="ARBA" id="ARBA00022833"/>
    </source>
</evidence>
<dbReference type="AlphaFoldDB" id="A0A1R2BRL7"/>
<dbReference type="GO" id="GO:0003700">
    <property type="term" value="F:DNA-binding transcription factor activity"/>
    <property type="evidence" value="ECO:0007669"/>
    <property type="project" value="InterPro"/>
</dbReference>
<protein>
    <recommendedName>
        <fullName evidence="8">Nuclear receptor domain-containing protein</fullName>
    </recommendedName>
</protein>
<gene>
    <name evidence="9" type="ORF">SteCoe_20586</name>
</gene>
<evidence type="ECO:0000256" key="4">
    <source>
        <dbReference type="ARBA" id="ARBA00023015"/>
    </source>
</evidence>
<keyword evidence="4" id="KW-0805">Transcription regulation</keyword>
<dbReference type="SUPFAM" id="SSF57889">
    <property type="entry name" value="Cysteine-rich domain"/>
    <property type="match status" value="2"/>
</dbReference>
<keyword evidence="2" id="KW-0863">Zinc-finger</keyword>
<organism evidence="9 10">
    <name type="scientific">Stentor coeruleus</name>
    <dbReference type="NCBI Taxonomy" id="5963"/>
    <lineage>
        <taxon>Eukaryota</taxon>
        <taxon>Sar</taxon>
        <taxon>Alveolata</taxon>
        <taxon>Ciliophora</taxon>
        <taxon>Postciliodesmatophora</taxon>
        <taxon>Heterotrichea</taxon>
        <taxon>Heterotrichida</taxon>
        <taxon>Stentoridae</taxon>
        <taxon>Stentor</taxon>
    </lineage>
</organism>
<evidence type="ECO:0000259" key="8">
    <source>
        <dbReference type="PROSITE" id="PS51030"/>
    </source>
</evidence>
<dbReference type="EMBL" id="MPUH01000473">
    <property type="protein sequence ID" value="OMJ79386.1"/>
    <property type="molecule type" value="Genomic_DNA"/>
</dbReference>
<accession>A0A1R2BRL7</accession>
<comment type="caution">
    <text evidence="9">The sequence shown here is derived from an EMBL/GenBank/DDBJ whole genome shotgun (WGS) entry which is preliminary data.</text>
</comment>
<evidence type="ECO:0000256" key="6">
    <source>
        <dbReference type="ARBA" id="ARBA00023163"/>
    </source>
</evidence>
<keyword evidence="6" id="KW-0804">Transcription</keyword>
<evidence type="ECO:0000313" key="9">
    <source>
        <dbReference type="EMBL" id="OMJ79386.1"/>
    </source>
</evidence>
<keyword evidence="5" id="KW-0238">DNA-binding</keyword>
<keyword evidence="3" id="KW-0862">Zinc</keyword>
<evidence type="ECO:0000313" key="10">
    <source>
        <dbReference type="Proteomes" id="UP000187209"/>
    </source>
</evidence>
<feature type="domain" description="Nuclear receptor" evidence="8">
    <location>
        <begin position="402"/>
        <end position="501"/>
    </location>
</feature>
<sequence length="593" mass="67772">MLNCSRLNCLNKPSFECTCRNERKYYCQNDLTTHLNDQSISHTVKSLGINFDPEVINLVLGSLIKTKNNVKNHKKAIIEDFSRLMSQFEERARILCRTMGDHEKSIEKAINDIKINPNAIPENNLKKTLALNLEEAKKECSKWDLLSVNLNSLELNSSISQWATIVSDIDYLFTNKKELNTMLQKRVNSEYPSFLPKKESFNSRPPTINLSNQTRSQEFNSPQTNPNVLNSPQIPNKATIVRSNTIGCRNNHELKWTVTVPFIYYRKNKNFWINCGNCQRKFSSSCWHCETCDYDLCEGCGLNKGLPSQKMKCDNNHELLWRPDADMFYENKGQEHKFRCRSCNIFKDEAHWHCRSCEYDICQNCGINKGQSPLCGSVKCSNNHQLSPSVIQLINLGGLILAPKCNCCGVNFNGNSYTCNQCSYYLCPDCYIFFTRPTAGHPVFRCQSSHLLRWVTRSEFQCDYCFDKKNQERYRCKECNFDVCMSCSDILLNIVIKGEQKSHGPNNHPLIWVANISQRNGGNHSTCNSCGMNYKKAGMFCCNTCSNNYCLLCYNDPNRPKPQLQGIGGTGGNNLVNLLILNQLLGGLQNRNN</sequence>
<dbReference type="GO" id="GO:0043565">
    <property type="term" value="F:sequence-specific DNA binding"/>
    <property type="evidence" value="ECO:0007669"/>
    <property type="project" value="InterPro"/>
</dbReference>
<evidence type="ECO:0000256" key="7">
    <source>
        <dbReference type="SAM" id="MobiDB-lite"/>
    </source>
</evidence>
<dbReference type="PROSITE" id="PS51030">
    <property type="entry name" value="NUCLEAR_REC_DBD_2"/>
    <property type="match status" value="1"/>
</dbReference>
<feature type="compositionally biased region" description="Polar residues" evidence="7">
    <location>
        <begin position="202"/>
        <end position="234"/>
    </location>
</feature>
<dbReference type="GO" id="GO:0008270">
    <property type="term" value="F:zinc ion binding"/>
    <property type="evidence" value="ECO:0007669"/>
    <property type="project" value="UniProtKB-KW"/>
</dbReference>
<reference evidence="9 10" key="1">
    <citation type="submission" date="2016-11" db="EMBL/GenBank/DDBJ databases">
        <title>The macronuclear genome of Stentor coeruleus: a giant cell with tiny introns.</title>
        <authorList>
            <person name="Slabodnick M."/>
            <person name="Ruby J.G."/>
            <person name="Reiff S.B."/>
            <person name="Swart E.C."/>
            <person name="Gosai S."/>
            <person name="Prabakaran S."/>
            <person name="Witkowska E."/>
            <person name="Larue G.E."/>
            <person name="Fisher S."/>
            <person name="Freeman R.M."/>
            <person name="Gunawardena J."/>
            <person name="Chu W."/>
            <person name="Stover N.A."/>
            <person name="Gregory B.D."/>
            <person name="Nowacki M."/>
            <person name="Derisi J."/>
            <person name="Roy S.W."/>
            <person name="Marshall W.F."/>
            <person name="Sood P."/>
        </authorList>
    </citation>
    <scope>NUCLEOTIDE SEQUENCE [LARGE SCALE GENOMIC DNA]</scope>
    <source>
        <strain evidence="9">WM001</strain>
    </source>
</reference>
<evidence type="ECO:0000256" key="1">
    <source>
        <dbReference type="ARBA" id="ARBA00022723"/>
    </source>
</evidence>
<dbReference type="InterPro" id="IPR001628">
    <property type="entry name" value="Znf_hrmn_rcpt"/>
</dbReference>
<dbReference type="PANTHER" id="PTHR46288">
    <property type="entry name" value="PHORBOL-ESTER/DAG-TYPE DOMAIN-CONTAINING PROTEIN"/>
    <property type="match status" value="1"/>
</dbReference>
<dbReference type="Proteomes" id="UP000187209">
    <property type="component" value="Unassembled WGS sequence"/>
</dbReference>
<proteinExistence type="predicted"/>
<evidence type="ECO:0000256" key="2">
    <source>
        <dbReference type="ARBA" id="ARBA00022771"/>
    </source>
</evidence>
<keyword evidence="1" id="KW-0479">Metal-binding</keyword>